<dbReference type="KEGG" id="pno:SNOG_02646"/>
<gene>
    <name evidence="2" type="ORF">SNOG_02646</name>
</gene>
<dbReference type="InParanoid" id="Q0V018"/>
<proteinExistence type="predicted"/>
<organism evidence="2 3">
    <name type="scientific">Phaeosphaeria nodorum (strain SN15 / ATCC MYA-4574 / FGSC 10173)</name>
    <name type="common">Glume blotch fungus</name>
    <name type="synonym">Parastagonospora nodorum</name>
    <dbReference type="NCBI Taxonomy" id="321614"/>
    <lineage>
        <taxon>Eukaryota</taxon>
        <taxon>Fungi</taxon>
        <taxon>Dikarya</taxon>
        <taxon>Ascomycota</taxon>
        <taxon>Pezizomycotina</taxon>
        <taxon>Dothideomycetes</taxon>
        <taxon>Pleosporomycetidae</taxon>
        <taxon>Pleosporales</taxon>
        <taxon>Pleosporineae</taxon>
        <taxon>Phaeosphaeriaceae</taxon>
        <taxon>Parastagonospora</taxon>
    </lineage>
</organism>
<protein>
    <submittedName>
        <fullName evidence="2">Uncharacterized protein</fullName>
    </submittedName>
</protein>
<feature type="region of interest" description="Disordered" evidence="1">
    <location>
        <begin position="1"/>
        <end position="35"/>
    </location>
</feature>
<evidence type="ECO:0000313" key="2">
    <source>
        <dbReference type="EMBL" id="EAT89377.1"/>
    </source>
</evidence>
<evidence type="ECO:0000313" key="3">
    <source>
        <dbReference type="Proteomes" id="UP000001055"/>
    </source>
</evidence>
<sequence length="182" mass="19871">MNDRCRRWLPDGAPRRSTVAGSQWTGAQHVPQSGAIDSSCRAMQPASANGDAPENWEGWGEVGSASTQRLLARRHGSPSAERRANHGLAYEMHGTLQLHGSTKMRRPTVRQAAARRGAPSPRQFGRDGEAIELQSPGQQPHSAALRVRTCLGANVIRRRRARSIASFDEASKHAKRGSLQPR</sequence>
<dbReference type="RefSeq" id="XP_001793245.1">
    <property type="nucleotide sequence ID" value="XM_001793193.1"/>
</dbReference>
<dbReference type="GeneID" id="5970102"/>
<dbReference type="Proteomes" id="UP000001055">
    <property type="component" value="Unassembled WGS sequence"/>
</dbReference>
<evidence type="ECO:0000256" key="1">
    <source>
        <dbReference type="SAM" id="MobiDB-lite"/>
    </source>
</evidence>
<dbReference type="EMBL" id="CH445328">
    <property type="protein sequence ID" value="EAT89377.1"/>
    <property type="molecule type" value="Genomic_DNA"/>
</dbReference>
<dbReference type="AlphaFoldDB" id="Q0V018"/>
<name>Q0V018_PHANO</name>
<reference evidence="3" key="1">
    <citation type="journal article" date="2007" name="Plant Cell">
        <title>Dothideomycete-plant interactions illuminated by genome sequencing and EST analysis of the wheat pathogen Stagonospora nodorum.</title>
        <authorList>
            <person name="Hane J.K."/>
            <person name="Lowe R.G."/>
            <person name="Solomon P.S."/>
            <person name="Tan K.C."/>
            <person name="Schoch C.L."/>
            <person name="Spatafora J.W."/>
            <person name="Crous P.W."/>
            <person name="Kodira C."/>
            <person name="Birren B.W."/>
            <person name="Galagan J.E."/>
            <person name="Torriani S.F."/>
            <person name="McDonald B.A."/>
            <person name="Oliver R.P."/>
        </authorList>
    </citation>
    <scope>NUCLEOTIDE SEQUENCE [LARGE SCALE GENOMIC DNA]</scope>
    <source>
        <strain evidence="3">SN15 / ATCC MYA-4574 / FGSC 10173</strain>
    </source>
</reference>
<feature type="region of interest" description="Disordered" evidence="1">
    <location>
        <begin position="163"/>
        <end position="182"/>
    </location>
</feature>
<accession>Q0V018</accession>